<dbReference type="OMA" id="AKICDEM"/>
<dbReference type="InterPro" id="IPR003593">
    <property type="entry name" value="AAA+_ATPase"/>
</dbReference>
<evidence type="ECO:0000256" key="3">
    <source>
        <dbReference type="ARBA" id="ARBA00022692"/>
    </source>
</evidence>
<dbReference type="PROSITE" id="PS50893">
    <property type="entry name" value="ABC_TRANSPORTER_2"/>
    <property type="match status" value="1"/>
</dbReference>
<keyword evidence="11" id="KW-1185">Reference proteome</keyword>
<evidence type="ECO:0000313" key="11">
    <source>
        <dbReference type="Proteomes" id="UP000001876"/>
    </source>
</evidence>
<dbReference type="SUPFAM" id="SSF52540">
    <property type="entry name" value="P-loop containing nucleoside triphosphate hydrolases"/>
    <property type="match status" value="1"/>
</dbReference>
<sequence>MPSPDGVDHTEVIVHARDAADAKAHASSRAGVVVVAKDLTYDVASFKDKGVKARLLSDVNGLFNPGEMTALLGPSGSGKTTFLDVLAGRKTVGETTGEVLFGGKAPSVKFLRRHTGYVEQFDTLIAALTVREMLCYTAELKRPMNEPLASKETAVDKLLRDLGLWDARDVVVGSQMVKGISGGQAKRTNIAIALITDPSVLFLDEPTSGLDSFTANEVMSVVKSLVTDEVTILATIHSPTAYAFSLFDNAMILCGGRQVYFGPTGKGLWLIDVFTEADRRGDAVAFADVYETSSLKKACDASTRAAVAAEKTRRRRRGSEESLADGVTTQSLADTKLNTTSSTVTPGWWAFYVMLKYRTRKNYRDPEYLGPRLGDKIFLSFIITTLYLGRGNDFGADNVINISSALFMWSTLPAFGAAAYIPQIVLERSLYMRERADGLYNPLTYVVAKICDEMLLLVFVTLCIAVVVFFAVDLAGSFWLFWLTYYITLGNGIVLAYLVAAAAPNMEAANAILPTYVVTLLFFAGFLITPEDTPSYWKWYSYVDLMKYAWGALMINQWDGNDPVLFAGGETLLETYELDDVNKWGYVGYLLLFFCAFFVLAFLALKHINHSKR</sequence>
<dbReference type="Proteomes" id="UP000001876">
    <property type="component" value="Unassembled WGS sequence"/>
</dbReference>
<dbReference type="RefSeq" id="XP_003058663.1">
    <property type="nucleotide sequence ID" value="XM_003058617.1"/>
</dbReference>
<evidence type="ECO:0000259" key="9">
    <source>
        <dbReference type="PROSITE" id="PS50893"/>
    </source>
</evidence>
<dbReference type="GO" id="GO:0005524">
    <property type="term" value="F:ATP binding"/>
    <property type="evidence" value="ECO:0007669"/>
    <property type="project" value="UniProtKB-KW"/>
</dbReference>
<dbReference type="CDD" id="cd03213">
    <property type="entry name" value="ABCG_EPDR"/>
    <property type="match status" value="1"/>
</dbReference>
<feature type="transmembrane region" description="Helical" evidence="8">
    <location>
        <begin position="406"/>
        <end position="426"/>
    </location>
</feature>
<feature type="domain" description="ABC transporter" evidence="9">
    <location>
        <begin position="34"/>
        <end position="280"/>
    </location>
</feature>
<evidence type="ECO:0000256" key="8">
    <source>
        <dbReference type="SAM" id="Phobius"/>
    </source>
</evidence>
<keyword evidence="3 8" id="KW-0812">Transmembrane</keyword>
<keyword evidence="5 10" id="KW-0067">ATP-binding</keyword>
<evidence type="ECO:0000256" key="7">
    <source>
        <dbReference type="ARBA" id="ARBA00023136"/>
    </source>
</evidence>
<dbReference type="Pfam" id="PF00005">
    <property type="entry name" value="ABC_tran"/>
    <property type="match status" value="1"/>
</dbReference>
<dbReference type="InterPro" id="IPR027417">
    <property type="entry name" value="P-loop_NTPase"/>
</dbReference>
<evidence type="ECO:0000256" key="5">
    <source>
        <dbReference type="ARBA" id="ARBA00022840"/>
    </source>
</evidence>
<keyword evidence="7 8" id="KW-0472">Membrane</keyword>
<dbReference type="GeneID" id="9684476"/>
<dbReference type="PANTHER" id="PTHR48041:SF91">
    <property type="entry name" value="ABC TRANSPORTER G FAMILY MEMBER 28"/>
    <property type="match status" value="1"/>
</dbReference>
<accession>C1MSE0</accession>
<gene>
    <name evidence="10" type="ORF">MICPUCDRAFT_17033</name>
</gene>
<evidence type="ECO:0000313" key="10">
    <source>
        <dbReference type="EMBL" id="EEH57118.1"/>
    </source>
</evidence>
<feature type="transmembrane region" description="Helical" evidence="8">
    <location>
        <begin position="586"/>
        <end position="605"/>
    </location>
</feature>
<dbReference type="OrthoDB" id="66620at2759"/>
<evidence type="ECO:0000256" key="4">
    <source>
        <dbReference type="ARBA" id="ARBA00022741"/>
    </source>
</evidence>
<dbReference type="Pfam" id="PF01061">
    <property type="entry name" value="ABC2_membrane"/>
    <property type="match status" value="1"/>
</dbReference>
<keyword evidence="4" id="KW-0547">Nucleotide-binding</keyword>
<keyword evidence="6 8" id="KW-1133">Transmembrane helix</keyword>
<dbReference type="Gene3D" id="3.40.50.300">
    <property type="entry name" value="P-loop containing nucleotide triphosphate hydrolases"/>
    <property type="match status" value="1"/>
</dbReference>
<dbReference type="GO" id="GO:0140359">
    <property type="term" value="F:ABC-type transporter activity"/>
    <property type="evidence" value="ECO:0007669"/>
    <property type="project" value="InterPro"/>
</dbReference>
<comment type="subcellular location">
    <subcellularLocation>
        <location evidence="1">Membrane</location>
        <topology evidence="1">Multi-pass membrane protein</topology>
    </subcellularLocation>
</comment>
<dbReference type="GO" id="GO:0016020">
    <property type="term" value="C:membrane"/>
    <property type="evidence" value="ECO:0007669"/>
    <property type="project" value="UniProtKB-SubCell"/>
</dbReference>
<feature type="transmembrane region" description="Helical" evidence="8">
    <location>
        <begin position="511"/>
        <end position="529"/>
    </location>
</feature>
<dbReference type="KEGG" id="mpp:MICPUCDRAFT_17033"/>
<dbReference type="InterPro" id="IPR050352">
    <property type="entry name" value="ABCG_transporters"/>
</dbReference>
<dbReference type="InterPro" id="IPR013525">
    <property type="entry name" value="ABC2_TM"/>
</dbReference>
<name>C1MSE0_MICPC</name>
<feature type="transmembrane region" description="Helical" evidence="8">
    <location>
        <begin position="478"/>
        <end position="499"/>
    </location>
</feature>
<dbReference type="GO" id="GO:0016887">
    <property type="term" value="F:ATP hydrolysis activity"/>
    <property type="evidence" value="ECO:0007669"/>
    <property type="project" value="InterPro"/>
</dbReference>
<dbReference type="InterPro" id="IPR003439">
    <property type="entry name" value="ABC_transporter-like_ATP-bd"/>
</dbReference>
<dbReference type="AlphaFoldDB" id="C1MSE0"/>
<dbReference type="EMBL" id="GG663739">
    <property type="protein sequence ID" value="EEH57118.1"/>
    <property type="molecule type" value="Genomic_DNA"/>
</dbReference>
<dbReference type="PANTHER" id="PTHR48041">
    <property type="entry name" value="ABC TRANSPORTER G FAMILY MEMBER 28"/>
    <property type="match status" value="1"/>
</dbReference>
<evidence type="ECO:0000256" key="1">
    <source>
        <dbReference type="ARBA" id="ARBA00004141"/>
    </source>
</evidence>
<feature type="transmembrane region" description="Helical" evidence="8">
    <location>
        <begin position="454"/>
        <end position="472"/>
    </location>
</feature>
<dbReference type="eggNOG" id="KOG0065">
    <property type="taxonomic scope" value="Eukaryota"/>
</dbReference>
<protein>
    <submittedName>
        <fullName evidence="10">ATP-binding cassette superfamily</fullName>
    </submittedName>
</protein>
<dbReference type="SMART" id="SM00382">
    <property type="entry name" value="AAA"/>
    <property type="match status" value="1"/>
</dbReference>
<organism evidence="11">
    <name type="scientific">Micromonas pusilla (strain CCMP1545)</name>
    <name type="common">Picoplanktonic green alga</name>
    <dbReference type="NCBI Taxonomy" id="564608"/>
    <lineage>
        <taxon>Eukaryota</taxon>
        <taxon>Viridiplantae</taxon>
        <taxon>Chlorophyta</taxon>
        <taxon>Mamiellophyceae</taxon>
        <taxon>Mamiellales</taxon>
        <taxon>Mamiellaceae</taxon>
        <taxon>Micromonas</taxon>
    </lineage>
</organism>
<evidence type="ECO:0000256" key="6">
    <source>
        <dbReference type="ARBA" id="ARBA00022989"/>
    </source>
</evidence>
<proteinExistence type="predicted"/>
<evidence type="ECO:0000256" key="2">
    <source>
        <dbReference type="ARBA" id="ARBA00022448"/>
    </source>
</evidence>
<keyword evidence="2" id="KW-0813">Transport</keyword>
<reference evidence="10 11" key="1">
    <citation type="journal article" date="2009" name="Science">
        <title>Green evolution and dynamic adaptations revealed by genomes of the marine picoeukaryotes Micromonas.</title>
        <authorList>
            <person name="Worden A.Z."/>
            <person name="Lee J.H."/>
            <person name="Mock T."/>
            <person name="Rouze P."/>
            <person name="Simmons M.P."/>
            <person name="Aerts A.L."/>
            <person name="Allen A.E."/>
            <person name="Cuvelier M.L."/>
            <person name="Derelle E."/>
            <person name="Everett M.V."/>
            <person name="Foulon E."/>
            <person name="Grimwood J."/>
            <person name="Gundlach H."/>
            <person name="Henrissat B."/>
            <person name="Napoli C."/>
            <person name="McDonald S.M."/>
            <person name="Parker M.S."/>
            <person name="Rombauts S."/>
            <person name="Salamov A."/>
            <person name="Von Dassow P."/>
            <person name="Badger J.H."/>
            <person name="Coutinho P.M."/>
            <person name="Demir E."/>
            <person name="Dubchak I."/>
            <person name="Gentemann C."/>
            <person name="Eikrem W."/>
            <person name="Gready J.E."/>
            <person name="John U."/>
            <person name="Lanier W."/>
            <person name="Lindquist E.A."/>
            <person name="Lucas S."/>
            <person name="Mayer K.F."/>
            <person name="Moreau H."/>
            <person name="Not F."/>
            <person name="Otillar R."/>
            <person name="Panaud O."/>
            <person name="Pangilinan J."/>
            <person name="Paulsen I."/>
            <person name="Piegu B."/>
            <person name="Poliakov A."/>
            <person name="Robbens S."/>
            <person name="Schmutz J."/>
            <person name="Toulza E."/>
            <person name="Wyss T."/>
            <person name="Zelensky A."/>
            <person name="Zhou K."/>
            <person name="Armbrust E.V."/>
            <person name="Bhattacharya D."/>
            <person name="Goodenough U.W."/>
            <person name="Van de Peer Y."/>
            <person name="Grigoriev I.V."/>
        </authorList>
    </citation>
    <scope>NUCLEOTIDE SEQUENCE [LARGE SCALE GENOMIC DNA]</scope>
    <source>
        <strain evidence="10 11">CCMP1545</strain>
    </source>
</reference>